<dbReference type="PANTHER" id="PTHR30349:SF64">
    <property type="entry name" value="PROPHAGE INTEGRASE INTD-RELATED"/>
    <property type="match status" value="1"/>
</dbReference>
<name>A0A2A5RZG0_9LACT</name>
<evidence type="ECO:0000259" key="5">
    <source>
        <dbReference type="PROSITE" id="PS51898"/>
    </source>
</evidence>
<gene>
    <name evidence="6" type="ORF">RU86_GL000254</name>
</gene>
<dbReference type="GO" id="GO:0003677">
    <property type="term" value="F:DNA binding"/>
    <property type="evidence" value="ECO:0007669"/>
    <property type="project" value="UniProtKB-KW"/>
</dbReference>
<keyword evidence="2" id="KW-0229">DNA integration</keyword>
<dbReference type="GO" id="GO:0015074">
    <property type="term" value="P:DNA integration"/>
    <property type="evidence" value="ECO:0007669"/>
    <property type="project" value="UniProtKB-KW"/>
</dbReference>
<dbReference type="Pfam" id="PF00589">
    <property type="entry name" value="Phage_integrase"/>
    <property type="match status" value="1"/>
</dbReference>
<dbReference type="InterPro" id="IPR011010">
    <property type="entry name" value="DNA_brk_join_enz"/>
</dbReference>
<dbReference type="InterPro" id="IPR013762">
    <property type="entry name" value="Integrase-like_cat_sf"/>
</dbReference>
<organism evidence="6 7">
    <name type="scientific">Pseudolactococcus piscium</name>
    <dbReference type="NCBI Taxonomy" id="1364"/>
    <lineage>
        <taxon>Bacteria</taxon>
        <taxon>Bacillati</taxon>
        <taxon>Bacillota</taxon>
        <taxon>Bacilli</taxon>
        <taxon>Lactobacillales</taxon>
        <taxon>Streptococcaceae</taxon>
        <taxon>Pseudolactococcus</taxon>
    </lineage>
</organism>
<dbReference type="InterPro" id="IPR004107">
    <property type="entry name" value="Integrase_SAM-like_N"/>
</dbReference>
<dbReference type="PROSITE" id="PS51898">
    <property type="entry name" value="TYR_RECOMBINASE"/>
    <property type="match status" value="1"/>
</dbReference>
<evidence type="ECO:0000256" key="2">
    <source>
        <dbReference type="ARBA" id="ARBA00022908"/>
    </source>
</evidence>
<dbReference type="InterPro" id="IPR050090">
    <property type="entry name" value="Tyrosine_recombinase_XerCD"/>
</dbReference>
<evidence type="ECO:0000313" key="7">
    <source>
        <dbReference type="Proteomes" id="UP000218282"/>
    </source>
</evidence>
<dbReference type="SUPFAM" id="SSF56349">
    <property type="entry name" value="DNA breaking-rejoining enzymes"/>
    <property type="match status" value="1"/>
</dbReference>
<feature type="domain" description="Tyr recombinase" evidence="5">
    <location>
        <begin position="198"/>
        <end position="409"/>
    </location>
</feature>
<accession>A0A2A5RZG0</accession>
<dbReference type="RefSeq" id="WP_096814520.1">
    <property type="nucleotide sequence ID" value="NZ_JXJW01000010.1"/>
</dbReference>
<dbReference type="CDD" id="cd01189">
    <property type="entry name" value="INT_ICEBs1_C_like"/>
    <property type="match status" value="1"/>
</dbReference>
<dbReference type="AlphaFoldDB" id="A0A2A5RZG0"/>
<evidence type="ECO:0000256" key="3">
    <source>
        <dbReference type="ARBA" id="ARBA00023125"/>
    </source>
</evidence>
<evidence type="ECO:0000313" key="6">
    <source>
        <dbReference type="EMBL" id="PCS06595.1"/>
    </source>
</evidence>
<protein>
    <submittedName>
        <fullName evidence="6">Integrase</fullName>
    </submittedName>
</protein>
<keyword evidence="4" id="KW-0233">DNA recombination</keyword>
<proteinExistence type="inferred from homology"/>
<dbReference type="Gene3D" id="1.10.443.10">
    <property type="entry name" value="Intergrase catalytic core"/>
    <property type="match status" value="1"/>
</dbReference>
<dbReference type="PANTHER" id="PTHR30349">
    <property type="entry name" value="PHAGE INTEGRASE-RELATED"/>
    <property type="match status" value="1"/>
</dbReference>
<dbReference type="GO" id="GO:0006310">
    <property type="term" value="P:DNA recombination"/>
    <property type="evidence" value="ECO:0007669"/>
    <property type="project" value="UniProtKB-KW"/>
</dbReference>
<dbReference type="Gene3D" id="1.10.150.130">
    <property type="match status" value="1"/>
</dbReference>
<comment type="similarity">
    <text evidence="1">Belongs to the 'phage' integrase family.</text>
</comment>
<dbReference type="InterPro" id="IPR010998">
    <property type="entry name" value="Integrase_recombinase_N"/>
</dbReference>
<dbReference type="Proteomes" id="UP000218282">
    <property type="component" value="Unassembled WGS sequence"/>
</dbReference>
<reference evidence="6 7" key="1">
    <citation type="submission" date="2014-12" db="EMBL/GenBank/DDBJ databases">
        <title>Draft genome sequences of 10 type strains of Lactococcus.</title>
        <authorList>
            <person name="Sun Z."/>
            <person name="Zhong Z."/>
            <person name="Liu W."/>
            <person name="Zhang W."/>
            <person name="Zhang H."/>
        </authorList>
    </citation>
    <scope>NUCLEOTIDE SEQUENCE [LARGE SCALE GENOMIC DNA]</scope>
    <source>
        <strain evidence="6 7">DSM 6634</strain>
    </source>
</reference>
<keyword evidence="3" id="KW-0238">DNA-binding</keyword>
<dbReference type="EMBL" id="JXJW01000010">
    <property type="protein sequence ID" value="PCS06595.1"/>
    <property type="molecule type" value="Genomic_DNA"/>
</dbReference>
<comment type="caution">
    <text evidence="6">The sequence shown here is derived from an EMBL/GenBank/DDBJ whole genome shotgun (WGS) entry which is preliminary data.</text>
</comment>
<dbReference type="InterPro" id="IPR002104">
    <property type="entry name" value="Integrase_catalytic"/>
</dbReference>
<evidence type="ECO:0000256" key="1">
    <source>
        <dbReference type="ARBA" id="ARBA00008857"/>
    </source>
</evidence>
<keyword evidence="7" id="KW-1185">Reference proteome</keyword>
<evidence type="ECO:0000256" key="4">
    <source>
        <dbReference type="ARBA" id="ARBA00023172"/>
    </source>
</evidence>
<dbReference type="Pfam" id="PF14659">
    <property type="entry name" value="Phage_int_SAM_3"/>
    <property type="match status" value="1"/>
</dbReference>
<sequence length="420" mass="47828">MNTETIIHKGKKVLKKTKNNGSISYTIKGAYIGIDSKTGKKITSTITSRTLKGLDRELVNARLNFEENGSTRKENIQINNFSELAEVWFESYQNLVSSENTINRVRGYVYTYIIPKFGDYIPSQIEPSDIQIWVDFLAKNARESIDLELSAKKGKAQDFGAVIHKLSDIFDFGITNFRLEKNPVSTIKIPPRPKSNKKRIKVLHDDELSTWIKFLATLPNNRANNRFKLICDTLLASGLRINELLALTIADLDSDLSEISVSKTLMWKNANKKTGTKGRMICKPTPKTDAGNREVAVPNEIIKNLREWYDETTNYFDKHELPKSDLIFPTIHGNFMTDRNERKTLGKRLKLAGLTEYGFHLFRHTHASLLLNAGANWKELQVRLGHKSIMTTMDLYAELAPKKKTETVNLFVKKMESLSA</sequence>